<sequence length="257" mass="29724">MELNFTFFNNWVQKQLGIELSAYKERQMQRRIVNIMHKAQVQTLEEYARLLEKDALERTAFIEHLTINVTNFYRNKEIFETFAQQLKTEIFAHFEAPKIWSAACSTGAEPYTLAMIAAKMNCSNARIIATDIDEAILHKARAGLYREYEVNELSKTELQRFFTRLPDGSFEAKNELKRKVTFKRQDLLQDPYEQSCHAVVCRNVTIYFKAQARDEVYRKLVAALVPGGILFTGATETINAASQLGLKKLDSFIYQKV</sequence>
<dbReference type="GeneID" id="98307858"/>
<keyword evidence="3 7" id="KW-0489">Methyltransferase</keyword>
<keyword evidence="5" id="KW-0949">S-adenosyl-L-methionine</keyword>
<evidence type="ECO:0000313" key="7">
    <source>
        <dbReference type="EMBL" id="AJA34293.1"/>
    </source>
</evidence>
<evidence type="ECO:0000259" key="6">
    <source>
        <dbReference type="PROSITE" id="PS50123"/>
    </source>
</evidence>
<dbReference type="AlphaFoldDB" id="A0A0A7RLZ7"/>
<dbReference type="PANTHER" id="PTHR24422">
    <property type="entry name" value="CHEMOTAXIS PROTEIN METHYLTRANSFERASE"/>
    <property type="match status" value="1"/>
</dbReference>
<protein>
    <recommendedName>
        <fullName evidence="2">protein-glutamate O-methyltransferase</fullName>
        <ecNumber evidence="2">2.1.1.80</ecNumber>
    </recommendedName>
</protein>
<dbReference type="EC" id="2.1.1.80" evidence="2"/>
<keyword evidence="4 7" id="KW-0808">Transferase</keyword>
<dbReference type="RefSeq" id="WP_056960630.1">
    <property type="nucleotide sequence ID" value="NZ_JBDNJU010000002.1"/>
</dbReference>
<dbReference type="EMBL" id="KM886870">
    <property type="protein sequence ID" value="AJA34293.1"/>
    <property type="molecule type" value="Genomic_DNA"/>
</dbReference>
<dbReference type="InterPro" id="IPR029063">
    <property type="entry name" value="SAM-dependent_MTases_sf"/>
</dbReference>
<dbReference type="GO" id="GO:0008983">
    <property type="term" value="F:protein-glutamate O-methyltransferase activity"/>
    <property type="evidence" value="ECO:0007669"/>
    <property type="project" value="UniProtKB-EC"/>
</dbReference>
<dbReference type="SUPFAM" id="SSF47757">
    <property type="entry name" value="Chemotaxis receptor methyltransferase CheR, N-terminal domain"/>
    <property type="match status" value="1"/>
</dbReference>
<reference evidence="7" key="1">
    <citation type="journal article" date="2014" name="Appl. Environ. Microbiol.">
        <title>Detection and genomic characterization of motility in Lactobacillus curvatus: confirmation of motility in a species outside the Lactobacillus salivarius clade.</title>
        <authorList>
            <person name="Cousin F.J."/>
            <person name="Lynch S.M."/>
            <person name="Harris H.M."/>
            <person name="McCann A."/>
            <person name="Lynch D.B."/>
            <person name="Neville B.A."/>
            <person name="Irisawa T."/>
            <person name="Okada S."/>
            <person name="Endo A."/>
            <person name="O'Toole P.W."/>
        </authorList>
    </citation>
    <scope>NUCLEOTIDE SEQUENCE</scope>
    <source>
        <strain evidence="7">DSM 16230</strain>
    </source>
</reference>
<accession>A0A0A7RLZ7</accession>
<evidence type="ECO:0000256" key="2">
    <source>
        <dbReference type="ARBA" id="ARBA00012534"/>
    </source>
</evidence>
<dbReference type="GO" id="GO:0032259">
    <property type="term" value="P:methylation"/>
    <property type="evidence" value="ECO:0007669"/>
    <property type="project" value="UniProtKB-KW"/>
</dbReference>
<gene>
    <name evidence="7" type="primary">cheR</name>
</gene>
<dbReference type="PROSITE" id="PS50123">
    <property type="entry name" value="CHER"/>
    <property type="match status" value="1"/>
</dbReference>
<dbReference type="Gene3D" id="1.10.155.10">
    <property type="entry name" value="Chemotaxis receptor methyltransferase CheR, N-terminal domain"/>
    <property type="match status" value="1"/>
</dbReference>
<dbReference type="CDD" id="cd02440">
    <property type="entry name" value="AdoMet_MTases"/>
    <property type="match status" value="1"/>
</dbReference>
<feature type="domain" description="CheR-type methyltransferase" evidence="6">
    <location>
        <begin position="1"/>
        <end position="257"/>
    </location>
</feature>
<dbReference type="InterPro" id="IPR050903">
    <property type="entry name" value="Bact_Chemotaxis_MeTrfase"/>
</dbReference>
<dbReference type="InterPro" id="IPR036804">
    <property type="entry name" value="CheR_N_sf"/>
</dbReference>
<evidence type="ECO:0000256" key="1">
    <source>
        <dbReference type="ARBA" id="ARBA00001541"/>
    </source>
</evidence>
<dbReference type="Gene3D" id="3.40.50.150">
    <property type="entry name" value="Vaccinia Virus protein VP39"/>
    <property type="match status" value="1"/>
</dbReference>
<organism evidence="7">
    <name type="scientific">Liquorilactobacillus satsumensis</name>
    <dbReference type="NCBI Taxonomy" id="259059"/>
    <lineage>
        <taxon>Bacteria</taxon>
        <taxon>Bacillati</taxon>
        <taxon>Bacillota</taxon>
        <taxon>Bacilli</taxon>
        <taxon>Lactobacillales</taxon>
        <taxon>Lactobacillaceae</taxon>
        <taxon>Liquorilactobacillus</taxon>
    </lineage>
</organism>
<dbReference type="Pfam" id="PF01739">
    <property type="entry name" value="CheR"/>
    <property type="match status" value="1"/>
</dbReference>
<dbReference type="InterPro" id="IPR000780">
    <property type="entry name" value="CheR_MeTrfase"/>
</dbReference>
<dbReference type="Pfam" id="PF03705">
    <property type="entry name" value="CheR_N"/>
    <property type="match status" value="1"/>
</dbReference>
<evidence type="ECO:0000256" key="3">
    <source>
        <dbReference type="ARBA" id="ARBA00022603"/>
    </source>
</evidence>
<proteinExistence type="predicted"/>
<dbReference type="InterPro" id="IPR022641">
    <property type="entry name" value="CheR_N"/>
</dbReference>
<name>A0A0A7RLZ7_9LACO</name>
<dbReference type="PANTHER" id="PTHR24422:SF19">
    <property type="entry name" value="CHEMOTAXIS PROTEIN METHYLTRANSFERASE"/>
    <property type="match status" value="1"/>
</dbReference>
<dbReference type="PRINTS" id="PR00996">
    <property type="entry name" value="CHERMTFRASE"/>
</dbReference>
<dbReference type="SUPFAM" id="SSF53335">
    <property type="entry name" value="S-adenosyl-L-methionine-dependent methyltransferases"/>
    <property type="match status" value="1"/>
</dbReference>
<evidence type="ECO:0000256" key="4">
    <source>
        <dbReference type="ARBA" id="ARBA00022679"/>
    </source>
</evidence>
<comment type="catalytic activity">
    <reaction evidence="1">
        <text>L-glutamyl-[protein] + S-adenosyl-L-methionine = [protein]-L-glutamate 5-O-methyl ester + S-adenosyl-L-homocysteine</text>
        <dbReference type="Rhea" id="RHEA:24452"/>
        <dbReference type="Rhea" id="RHEA-COMP:10208"/>
        <dbReference type="Rhea" id="RHEA-COMP:10311"/>
        <dbReference type="ChEBI" id="CHEBI:29973"/>
        <dbReference type="ChEBI" id="CHEBI:57856"/>
        <dbReference type="ChEBI" id="CHEBI:59789"/>
        <dbReference type="ChEBI" id="CHEBI:82795"/>
        <dbReference type="EC" id="2.1.1.80"/>
    </reaction>
</comment>
<dbReference type="SMART" id="SM00138">
    <property type="entry name" value="MeTrc"/>
    <property type="match status" value="1"/>
</dbReference>
<dbReference type="InterPro" id="IPR022642">
    <property type="entry name" value="CheR_C"/>
</dbReference>
<evidence type="ECO:0000256" key="5">
    <source>
        <dbReference type="ARBA" id="ARBA00022691"/>
    </source>
</evidence>